<evidence type="ECO:0000313" key="2">
    <source>
        <dbReference type="EMBL" id="KAK4111803.1"/>
    </source>
</evidence>
<organism evidence="2 3">
    <name type="scientific">Canariomyces notabilis</name>
    <dbReference type="NCBI Taxonomy" id="2074819"/>
    <lineage>
        <taxon>Eukaryota</taxon>
        <taxon>Fungi</taxon>
        <taxon>Dikarya</taxon>
        <taxon>Ascomycota</taxon>
        <taxon>Pezizomycotina</taxon>
        <taxon>Sordariomycetes</taxon>
        <taxon>Sordariomycetidae</taxon>
        <taxon>Sordariales</taxon>
        <taxon>Chaetomiaceae</taxon>
        <taxon>Canariomyces</taxon>
    </lineage>
</organism>
<dbReference type="AlphaFoldDB" id="A0AAN6YRN4"/>
<proteinExistence type="predicted"/>
<sequence length="114" mass="12518">MVCCPGCSKTARGAFGKVVGHRNKGKPWGQAALRQWLVVRFTRAGVYPPRAPSQRGGGDQNAAEAPEPVVPRCGNIQISKPNVDRRGHYSRCFSEQTVHPFTQQDLGLSMRNTE</sequence>
<dbReference type="Proteomes" id="UP001302812">
    <property type="component" value="Unassembled WGS sequence"/>
</dbReference>
<comment type="caution">
    <text evidence="2">The sequence shown here is derived from an EMBL/GenBank/DDBJ whole genome shotgun (WGS) entry which is preliminary data.</text>
</comment>
<reference evidence="2" key="1">
    <citation type="journal article" date="2023" name="Mol. Phylogenet. Evol.">
        <title>Genome-scale phylogeny and comparative genomics of the fungal order Sordariales.</title>
        <authorList>
            <person name="Hensen N."/>
            <person name="Bonometti L."/>
            <person name="Westerberg I."/>
            <person name="Brannstrom I.O."/>
            <person name="Guillou S."/>
            <person name="Cros-Aarteil S."/>
            <person name="Calhoun S."/>
            <person name="Haridas S."/>
            <person name="Kuo A."/>
            <person name="Mondo S."/>
            <person name="Pangilinan J."/>
            <person name="Riley R."/>
            <person name="LaButti K."/>
            <person name="Andreopoulos B."/>
            <person name="Lipzen A."/>
            <person name="Chen C."/>
            <person name="Yan M."/>
            <person name="Daum C."/>
            <person name="Ng V."/>
            <person name="Clum A."/>
            <person name="Steindorff A."/>
            <person name="Ohm R.A."/>
            <person name="Martin F."/>
            <person name="Silar P."/>
            <person name="Natvig D.O."/>
            <person name="Lalanne C."/>
            <person name="Gautier V."/>
            <person name="Ament-Velasquez S.L."/>
            <person name="Kruys A."/>
            <person name="Hutchinson M.I."/>
            <person name="Powell A.J."/>
            <person name="Barry K."/>
            <person name="Miller A.N."/>
            <person name="Grigoriev I.V."/>
            <person name="Debuchy R."/>
            <person name="Gladieux P."/>
            <person name="Hiltunen Thoren M."/>
            <person name="Johannesson H."/>
        </authorList>
    </citation>
    <scope>NUCLEOTIDE SEQUENCE</scope>
    <source>
        <strain evidence="2">CBS 508.74</strain>
    </source>
</reference>
<name>A0AAN6YRN4_9PEZI</name>
<feature type="region of interest" description="Disordered" evidence="1">
    <location>
        <begin position="47"/>
        <end position="77"/>
    </location>
</feature>
<dbReference type="EMBL" id="MU853344">
    <property type="protein sequence ID" value="KAK4111803.1"/>
    <property type="molecule type" value="Genomic_DNA"/>
</dbReference>
<reference evidence="2" key="2">
    <citation type="submission" date="2023-05" db="EMBL/GenBank/DDBJ databases">
        <authorList>
            <consortium name="Lawrence Berkeley National Laboratory"/>
            <person name="Steindorff A."/>
            <person name="Hensen N."/>
            <person name="Bonometti L."/>
            <person name="Westerberg I."/>
            <person name="Brannstrom I.O."/>
            <person name="Guillou S."/>
            <person name="Cros-Aarteil S."/>
            <person name="Calhoun S."/>
            <person name="Haridas S."/>
            <person name="Kuo A."/>
            <person name="Mondo S."/>
            <person name="Pangilinan J."/>
            <person name="Riley R."/>
            <person name="Labutti K."/>
            <person name="Andreopoulos B."/>
            <person name="Lipzen A."/>
            <person name="Chen C."/>
            <person name="Yanf M."/>
            <person name="Daum C."/>
            <person name="Ng V."/>
            <person name="Clum A."/>
            <person name="Ohm R."/>
            <person name="Martin F."/>
            <person name="Silar P."/>
            <person name="Natvig D."/>
            <person name="Lalanne C."/>
            <person name="Gautier V."/>
            <person name="Ament-Velasquez S.L."/>
            <person name="Kruys A."/>
            <person name="Hutchinson M.I."/>
            <person name="Powell A.J."/>
            <person name="Barry K."/>
            <person name="Miller A.N."/>
            <person name="Grigoriev I.V."/>
            <person name="Debuchy R."/>
            <person name="Gladieux P."/>
            <person name="Thoren M.H."/>
            <person name="Johannesson H."/>
        </authorList>
    </citation>
    <scope>NUCLEOTIDE SEQUENCE</scope>
    <source>
        <strain evidence="2">CBS 508.74</strain>
    </source>
</reference>
<dbReference type="RefSeq" id="XP_064669373.1">
    <property type="nucleotide sequence ID" value="XM_064808559.1"/>
</dbReference>
<gene>
    <name evidence="2" type="ORF">N656DRAFT_123246</name>
</gene>
<keyword evidence="3" id="KW-1185">Reference proteome</keyword>
<dbReference type="GeneID" id="89932682"/>
<accession>A0AAN6YRN4</accession>
<evidence type="ECO:0000313" key="3">
    <source>
        <dbReference type="Proteomes" id="UP001302812"/>
    </source>
</evidence>
<protein>
    <submittedName>
        <fullName evidence="2">Uncharacterized protein</fullName>
    </submittedName>
</protein>
<evidence type="ECO:0000256" key="1">
    <source>
        <dbReference type="SAM" id="MobiDB-lite"/>
    </source>
</evidence>